<evidence type="ECO:0000256" key="1">
    <source>
        <dbReference type="ARBA" id="ARBA00007191"/>
    </source>
</evidence>
<organism evidence="4 5">
    <name type="scientific">Prymnesium parvum</name>
    <name type="common">Toxic golden alga</name>
    <dbReference type="NCBI Taxonomy" id="97485"/>
    <lineage>
        <taxon>Eukaryota</taxon>
        <taxon>Haptista</taxon>
        <taxon>Haptophyta</taxon>
        <taxon>Prymnesiophyceae</taxon>
        <taxon>Prymnesiales</taxon>
        <taxon>Prymnesiaceae</taxon>
        <taxon>Prymnesium</taxon>
    </lineage>
</organism>
<dbReference type="PANTHER" id="PTHR10779">
    <property type="entry name" value="DYNEIN LIGHT CHAIN ROADBLOCK"/>
    <property type="match status" value="1"/>
</dbReference>
<comment type="caution">
    <text evidence="4">The sequence shown here is derived from an EMBL/GenBank/DDBJ whole genome shotgun (WGS) entry which is preliminary data.</text>
</comment>
<sequence length="168" mass="18434">MERHHTLEDVRGATPRGFHLEESSGRSGGGPLSPANPLGQSMQSNGHSTVGEDIDVSTEGLIDETMERLGFVHGVQGVLIIDRDGIVVRSTMANDAARYAAHMLPLLERAKLCTEAVEGPKGRFQMLCVRTRKHEMLMCTEKDMLFSILIIQDPNVESIPAVLQVESR</sequence>
<dbReference type="AlphaFoldDB" id="A0AB34J793"/>
<evidence type="ECO:0000259" key="3">
    <source>
        <dbReference type="SMART" id="SM00960"/>
    </source>
</evidence>
<dbReference type="SUPFAM" id="SSF103196">
    <property type="entry name" value="Roadblock/LC7 domain"/>
    <property type="match status" value="1"/>
</dbReference>
<dbReference type="Proteomes" id="UP001515480">
    <property type="component" value="Unassembled WGS sequence"/>
</dbReference>
<protein>
    <recommendedName>
        <fullName evidence="3">Roadblock/LAMTOR2 domain-containing protein</fullName>
    </recommendedName>
</protein>
<keyword evidence="5" id="KW-1185">Reference proteome</keyword>
<evidence type="ECO:0000313" key="4">
    <source>
        <dbReference type="EMBL" id="KAL1512167.1"/>
    </source>
</evidence>
<feature type="compositionally biased region" description="Basic and acidic residues" evidence="2">
    <location>
        <begin position="1"/>
        <end position="11"/>
    </location>
</feature>
<dbReference type="InterPro" id="IPR004942">
    <property type="entry name" value="Roadblock/LAMTOR2_dom"/>
</dbReference>
<dbReference type="Pfam" id="PF03259">
    <property type="entry name" value="Robl_LC7"/>
    <property type="match status" value="1"/>
</dbReference>
<reference evidence="4 5" key="1">
    <citation type="journal article" date="2024" name="Science">
        <title>Giant polyketide synthase enzymes in the biosynthesis of giant marine polyether toxins.</title>
        <authorList>
            <person name="Fallon T.R."/>
            <person name="Shende V.V."/>
            <person name="Wierzbicki I.H."/>
            <person name="Pendleton A.L."/>
            <person name="Watervoot N.F."/>
            <person name="Auber R.P."/>
            <person name="Gonzalez D.J."/>
            <person name="Wisecaver J.H."/>
            <person name="Moore B.S."/>
        </authorList>
    </citation>
    <scope>NUCLEOTIDE SEQUENCE [LARGE SCALE GENOMIC DNA]</scope>
    <source>
        <strain evidence="4 5">12B1</strain>
    </source>
</reference>
<evidence type="ECO:0000256" key="2">
    <source>
        <dbReference type="SAM" id="MobiDB-lite"/>
    </source>
</evidence>
<feature type="domain" description="Roadblock/LAMTOR2" evidence="3">
    <location>
        <begin position="62"/>
        <end position="150"/>
    </location>
</feature>
<dbReference type="Gene3D" id="3.30.450.30">
    <property type="entry name" value="Dynein light chain 2a, cytoplasmic"/>
    <property type="match status" value="1"/>
</dbReference>
<proteinExistence type="inferred from homology"/>
<name>A0AB34J793_PRYPA</name>
<accession>A0AB34J793</accession>
<dbReference type="EMBL" id="JBGBPQ010000013">
    <property type="protein sequence ID" value="KAL1512167.1"/>
    <property type="molecule type" value="Genomic_DNA"/>
</dbReference>
<dbReference type="SMART" id="SM00960">
    <property type="entry name" value="Robl_LC7"/>
    <property type="match status" value="1"/>
</dbReference>
<evidence type="ECO:0000313" key="5">
    <source>
        <dbReference type="Proteomes" id="UP001515480"/>
    </source>
</evidence>
<feature type="region of interest" description="Disordered" evidence="2">
    <location>
        <begin position="1"/>
        <end position="52"/>
    </location>
</feature>
<feature type="compositionally biased region" description="Polar residues" evidence="2">
    <location>
        <begin position="38"/>
        <end position="48"/>
    </location>
</feature>
<comment type="similarity">
    <text evidence="1">Belongs to the GAMAD family.</text>
</comment>
<gene>
    <name evidence="4" type="ORF">AB1Y20_005433</name>
</gene>